<keyword evidence="1" id="KW-0812">Transmembrane</keyword>
<proteinExistence type="predicted"/>
<organism evidence="2 3">
    <name type="scientific">Lutimonas vermicola</name>
    <dbReference type="NCBI Taxonomy" id="414288"/>
    <lineage>
        <taxon>Bacteria</taxon>
        <taxon>Pseudomonadati</taxon>
        <taxon>Bacteroidota</taxon>
        <taxon>Flavobacteriia</taxon>
        <taxon>Flavobacteriales</taxon>
        <taxon>Flavobacteriaceae</taxon>
        <taxon>Lutimonas</taxon>
    </lineage>
</organism>
<keyword evidence="3" id="KW-1185">Reference proteome</keyword>
<comment type="caution">
    <text evidence="2">The sequence shown here is derived from an EMBL/GenBank/DDBJ whole genome shotgun (WGS) entry which is preliminary data.</text>
</comment>
<feature type="transmembrane region" description="Helical" evidence="1">
    <location>
        <begin position="52"/>
        <end position="70"/>
    </location>
</feature>
<protein>
    <submittedName>
        <fullName evidence="2">Uncharacterized protein</fullName>
    </submittedName>
</protein>
<dbReference type="EMBL" id="JBCDNA010000003">
    <property type="protein sequence ID" value="MEL4457200.1"/>
    <property type="molecule type" value="Genomic_DNA"/>
</dbReference>
<sequence>MKKSFKDWSFVQTFLVIALIFLVIVILLEFLYGLTRVSFDEALAGLTNPKYLIRKLAGSAIYALIMTFYFKRKRKKTA</sequence>
<evidence type="ECO:0000313" key="2">
    <source>
        <dbReference type="EMBL" id="MEL4457200.1"/>
    </source>
</evidence>
<accession>A0ABU9L5K0</accession>
<keyword evidence="1" id="KW-1133">Transmembrane helix</keyword>
<dbReference type="Proteomes" id="UP001474120">
    <property type="component" value="Unassembled WGS sequence"/>
</dbReference>
<reference evidence="2 3" key="1">
    <citation type="submission" date="2024-04" db="EMBL/GenBank/DDBJ databases">
        <title>whole genome sequencing of Lutimonas vermicola strain IMCC1616.</title>
        <authorList>
            <person name="Bae S.S."/>
        </authorList>
    </citation>
    <scope>NUCLEOTIDE SEQUENCE [LARGE SCALE GENOMIC DNA]</scope>
    <source>
        <strain evidence="2 3">IMCC1616</strain>
    </source>
</reference>
<feature type="transmembrane region" description="Helical" evidence="1">
    <location>
        <begin position="12"/>
        <end position="32"/>
    </location>
</feature>
<evidence type="ECO:0000313" key="3">
    <source>
        <dbReference type="Proteomes" id="UP001474120"/>
    </source>
</evidence>
<dbReference type="RefSeq" id="WP_342161360.1">
    <property type="nucleotide sequence ID" value="NZ_JBCDNA010000003.1"/>
</dbReference>
<evidence type="ECO:0000256" key="1">
    <source>
        <dbReference type="SAM" id="Phobius"/>
    </source>
</evidence>
<keyword evidence="1" id="KW-0472">Membrane</keyword>
<name>A0ABU9L5K0_9FLAO</name>
<gene>
    <name evidence="2" type="ORF">AABB81_14930</name>
</gene>